<dbReference type="InParanoid" id="M4B952"/>
<evidence type="ECO:0000313" key="2">
    <source>
        <dbReference type="Proteomes" id="UP000011713"/>
    </source>
</evidence>
<reference evidence="2" key="1">
    <citation type="journal article" date="2010" name="Science">
        <title>Signatures of adaptation to obligate biotrophy in the Hyaloperonospora arabidopsidis genome.</title>
        <authorList>
            <person name="Baxter L."/>
            <person name="Tripathy S."/>
            <person name="Ishaque N."/>
            <person name="Boot N."/>
            <person name="Cabral A."/>
            <person name="Kemen E."/>
            <person name="Thines M."/>
            <person name="Ah-Fong A."/>
            <person name="Anderson R."/>
            <person name="Badejoko W."/>
            <person name="Bittner-Eddy P."/>
            <person name="Boore J.L."/>
            <person name="Chibucos M.C."/>
            <person name="Coates M."/>
            <person name="Dehal P."/>
            <person name="Delehaunty K."/>
            <person name="Dong S."/>
            <person name="Downton P."/>
            <person name="Dumas B."/>
            <person name="Fabro G."/>
            <person name="Fronick C."/>
            <person name="Fuerstenberg S.I."/>
            <person name="Fulton L."/>
            <person name="Gaulin E."/>
            <person name="Govers F."/>
            <person name="Hughes L."/>
            <person name="Humphray S."/>
            <person name="Jiang R.H."/>
            <person name="Judelson H."/>
            <person name="Kamoun S."/>
            <person name="Kyung K."/>
            <person name="Meijer H."/>
            <person name="Minx P."/>
            <person name="Morris P."/>
            <person name="Nelson J."/>
            <person name="Phuntumart V."/>
            <person name="Qutob D."/>
            <person name="Rehmany A."/>
            <person name="Rougon-Cardoso A."/>
            <person name="Ryden P."/>
            <person name="Torto-Alalibo T."/>
            <person name="Studholme D."/>
            <person name="Wang Y."/>
            <person name="Win J."/>
            <person name="Wood J."/>
            <person name="Clifton S.W."/>
            <person name="Rogers J."/>
            <person name="Van den Ackerveken G."/>
            <person name="Jones J.D."/>
            <person name="McDowell J.M."/>
            <person name="Beynon J."/>
            <person name="Tyler B.M."/>
        </authorList>
    </citation>
    <scope>NUCLEOTIDE SEQUENCE [LARGE SCALE GENOMIC DNA]</scope>
    <source>
        <strain evidence="2">Emoy2</strain>
    </source>
</reference>
<dbReference type="EMBL" id="JH598009">
    <property type="status" value="NOT_ANNOTATED_CDS"/>
    <property type="molecule type" value="Genomic_DNA"/>
</dbReference>
<sequence>MLSREILTRALVLKQTRSFNRSDPDVTSNHHTTQKLGRQAFRFHKKVFVRSMLDFDSRLDARAFIDEWRGAALRRSLRQVWDHRHGLSTYQVWTGYRVVTPTQSVSCGAS</sequence>
<evidence type="ECO:0008006" key="3">
    <source>
        <dbReference type="Google" id="ProtNLM"/>
    </source>
</evidence>
<evidence type="ECO:0000313" key="1">
    <source>
        <dbReference type="EnsemblProtists" id="HpaP802811"/>
    </source>
</evidence>
<dbReference type="Proteomes" id="UP000011713">
    <property type="component" value="Unassembled WGS sequence"/>
</dbReference>
<keyword evidence="2" id="KW-1185">Reference proteome</keyword>
<dbReference type="HOGENOM" id="CLU_2175911_0_0_1"/>
<reference evidence="1" key="2">
    <citation type="submission" date="2015-06" db="UniProtKB">
        <authorList>
            <consortium name="EnsemblProtists"/>
        </authorList>
    </citation>
    <scope>IDENTIFICATION</scope>
    <source>
        <strain evidence="1">Emoy2</strain>
    </source>
</reference>
<dbReference type="AlphaFoldDB" id="M4B952"/>
<dbReference type="VEuPathDB" id="FungiDB:HpaG802811"/>
<name>M4B952_HYAAE</name>
<protein>
    <recommendedName>
        <fullName evidence="3">RxLR effector candidate protein</fullName>
    </recommendedName>
</protein>
<dbReference type="EnsemblProtists" id="HpaT802811">
    <property type="protein sequence ID" value="HpaP802811"/>
    <property type="gene ID" value="HpaG802811"/>
</dbReference>
<organism evidence="1 2">
    <name type="scientific">Hyaloperonospora arabidopsidis (strain Emoy2)</name>
    <name type="common">Downy mildew agent</name>
    <name type="synonym">Peronospora arabidopsidis</name>
    <dbReference type="NCBI Taxonomy" id="559515"/>
    <lineage>
        <taxon>Eukaryota</taxon>
        <taxon>Sar</taxon>
        <taxon>Stramenopiles</taxon>
        <taxon>Oomycota</taxon>
        <taxon>Peronosporomycetes</taxon>
        <taxon>Peronosporales</taxon>
        <taxon>Peronosporaceae</taxon>
        <taxon>Hyaloperonospora</taxon>
    </lineage>
</organism>
<accession>M4B952</accession>
<proteinExistence type="predicted"/>